<accession>A0ABV8H2K7</accession>
<protein>
    <submittedName>
        <fullName evidence="3">ABC transporter substrate-binding protein</fullName>
    </submittedName>
</protein>
<gene>
    <name evidence="3" type="ORF">ACFOUV_14955</name>
</gene>
<name>A0ABV8H2K7_9BACI</name>
<sequence length="444" mass="48581">MKSLKMREKLLMMLVLGAILVFITACSGDDAEETDATDNDAEETSEDTSADEGSSDALSGEIEFMTISLSPTFDEYLNDLKVDFEAEHPEVTVTVRDVPYDQVEQIILTSASSGDMPDVMNLNTEFVKKIAANGALVNMDEAAADVKDTFFEGLWETGGVNGSVYALPWYTTTSGMIYNPDLLEEAGFEEPPATYEEAWEMSATILEKTGAYGEIIAPDMHLLFPKNNINILNEDYTAAAFNTPEAVELWASFKKYHEEGLFPLDIMLNQVAMAELYAQEKVAWWSTGPQLFRQVNDLSPEVYEKSVAAPALEGKAGKQHANPMNIAVAETSESKEAAVAFAKFVTNAENQLEFGKLASVLPPVEEAANDAFFEEGADSEDATERGRYYAAQSLAIAENMTPATENVAEINDIIHTAFQQVILEDKDPAEALEEAEAAVNNSLQ</sequence>
<dbReference type="PANTHER" id="PTHR43649">
    <property type="entry name" value="ARABINOSE-BINDING PROTEIN-RELATED"/>
    <property type="match status" value="1"/>
</dbReference>
<dbReference type="RefSeq" id="WP_379497585.1">
    <property type="nucleotide sequence ID" value="NZ_JBHSAO010000011.1"/>
</dbReference>
<feature type="region of interest" description="Disordered" evidence="1">
    <location>
        <begin position="31"/>
        <end position="56"/>
    </location>
</feature>
<dbReference type="Gene3D" id="3.40.190.10">
    <property type="entry name" value="Periplasmic binding protein-like II"/>
    <property type="match status" value="2"/>
</dbReference>
<dbReference type="Pfam" id="PF01547">
    <property type="entry name" value="SBP_bac_1"/>
    <property type="match status" value="1"/>
</dbReference>
<feature type="chain" id="PRO_5046005937" evidence="2">
    <location>
        <begin position="28"/>
        <end position="444"/>
    </location>
</feature>
<keyword evidence="4" id="KW-1185">Reference proteome</keyword>
<keyword evidence="2" id="KW-0732">Signal</keyword>
<dbReference type="InterPro" id="IPR006059">
    <property type="entry name" value="SBP"/>
</dbReference>
<dbReference type="PANTHER" id="PTHR43649:SF12">
    <property type="entry name" value="DIACETYLCHITOBIOSE BINDING PROTEIN DASA"/>
    <property type="match status" value="1"/>
</dbReference>
<feature type="signal peptide" evidence="2">
    <location>
        <begin position="1"/>
        <end position="27"/>
    </location>
</feature>
<comment type="caution">
    <text evidence="3">The sequence shown here is derived from an EMBL/GenBank/DDBJ whole genome shotgun (WGS) entry which is preliminary data.</text>
</comment>
<evidence type="ECO:0000256" key="2">
    <source>
        <dbReference type="SAM" id="SignalP"/>
    </source>
</evidence>
<evidence type="ECO:0000256" key="1">
    <source>
        <dbReference type="SAM" id="MobiDB-lite"/>
    </source>
</evidence>
<organism evidence="3 4">
    <name type="scientific">Oceanobacillus longus</name>
    <dbReference type="NCBI Taxonomy" id="930120"/>
    <lineage>
        <taxon>Bacteria</taxon>
        <taxon>Bacillati</taxon>
        <taxon>Bacillota</taxon>
        <taxon>Bacilli</taxon>
        <taxon>Bacillales</taxon>
        <taxon>Bacillaceae</taxon>
        <taxon>Oceanobacillus</taxon>
    </lineage>
</organism>
<dbReference type="EMBL" id="JBHSAO010000011">
    <property type="protein sequence ID" value="MFC4025092.1"/>
    <property type="molecule type" value="Genomic_DNA"/>
</dbReference>
<dbReference type="PROSITE" id="PS51257">
    <property type="entry name" value="PROKAR_LIPOPROTEIN"/>
    <property type="match status" value="1"/>
</dbReference>
<evidence type="ECO:0000313" key="3">
    <source>
        <dbReference type="EMBL" id="MFC4025092.1"/>
    </source>
</evidence>
<dbReference type="SUPFAM" id="SSF53850">
    <property type="entry name" value="Periplasmic binding protein-like II"/>
    <property type="match status" value="1"/>
</dbReference>
<feature type="compositionally biased region" description="Acidic residues" evidence="1">
    <location>
        <begin position="31"/>
        <end position="54"/>
    </location>
</feature>
<evidence type="ECO:0000313" key="4">
    <source>
        <dbReference type="Proteomes" id="UP001595772"/>
    </source>
</evidence>
<dbReference type="InterPro" id="IPR050490">
    <property type="entry name" value="Bact_solute-bd_prot1"/>
</dbReference>
<dbReference type="Proteomes" id="UP001595772">
    <property type="component" value="Unassembled WGS sequence"/>
</dbReference>
<proteinExistence type="predicted"/>
<dbReference type="CDD" id="cd13585">
    <property type="entry name" value="PBP2_TMBP_like"/>
    <property type="match status" value="1"/>
</dbReference>
<reference evidence="4" key="1">
    <citation type="journal article" date="2019" name="Int. J. Syst. Evol. Microbiol.">
        <title>The Global Catalogue of Microorganisms (GCM) 10K type strain sequencing project: providing services to taxonomists for standard genome sequencing and annotation.</title>
        <authorList>
            <consortium name="The Broad Institute Genomics Platform"/>
            <consortium name="The Broad Institute Genome Sequencing Center for Infectious Disease"/>
            <person name="Wu L."/>
            <person name="Ma J."/>
        </authorList>
    </citation>
    <scope>NUCLEOTIDE SEQUENCE [LARGE SCALE GENOMIC DNA]</scope>
    <source>
        <strain evidence="4">IBRC-M 10703</strain>
    </source>
</reference>